<dbReference type="InterPro" id="IPR013155">
    <property type="entry name" value="M/V/L/I-tRNA-synth_anticd-bd"/>
</dbReference>
<dbReference type="GO" id="GO:0005524">
    <property type="term" value="F:ATP binding"/>
    <property type="evidence" value="ECO:0007669"/>
    <property type="project" value="UniProtKB-KW"/>
</dbReference>
<accession>A0A4U0VVD2</accession>
<protein>
    <recommendedName>
        <fullName evidence="8">Methionyl/Valyl/Leucyl/Isoleucyl-tRNA synthetase anticodon-binding domain-containing protein</fullName>
    </recommendedName>
</protein>
<evidence type="ECO:0000256" key="7">
    <source>
        <dbReference type="ARBA" id="ARBA00047469"/>
    </source>
</evidence>
<keyword evidence="6" id="KW-0030">Aminoacyl-tRNA synthetase</keyword>
<dbReference type="Gene3D" id="1.10.730.10">
    <property type="entry name" value="Isoleucyl-tRNA Synthetase, Domain 1"/>
    <property type="match status" value="1"/>
</dbReference>
<dbReference type="Gene3D" id="3.40.50.620">
    <property type="entry name" value="HUPs"/>
    <property type="match status" value="1"/>
</dbReference>
<comment type="caution">
    <text evidence="9">The sequence shown here is derived from an EMBL/GenBank/DDBJ whole genome shotgun (WGS) entry which is preliminary data.</text>
</comment>
<evidence type="ECO:0000256" key="1">
    <source>
        <dbReference type="ARBA" id="ARBA00005594"/>
    </source>
</evidence>
<dbReference type="InterPro" id="IPR004493">
    <property type="entry name" value="Leu-tRNA-synth_Ia_arc/euk"/>
</dbReference>
<evidence type="ECO:0000259" key="8">
    <source>
        <dbReference type="Pfam" id="PF08264"/>
    </source>
</evidence>
<feature type="domain" description="Methionyl/Valyl/Leucyl/Isoleucyl-tRNA synthetase anticodon-binding" evidence="8">
    <location>
        <begin position="163"/>
        <end position="279"/>
    </location>
</feature>
<evidence type="ECO:0000313" key="10">
    <source>
        <dbReference type="Proteomes" id="UP000308768"/>
    </source>
</evidence>
<dbReference type="PANTHER" id="PTHR45794:SF1">
    <property type="entry name" value="LEUCINE--TRNA LIGASE, CYTOPLASMIC"/>
    <property type="match status" value="1"/>
</dbReference>
<dbReference type="GO" id="GO:0006429">
    <property type="term" value="P:leucyl-tRNA aminoacylation"/>
    <property type="evidence" value="ECO:0007669"/>
    <property type="project" value="InterPro"/>
</dbReference>
<keyword evidence="10" id="KW-1185">Reference proteome</keyword>
<keyword evidence="3" id="KW-0547">Nucleotide-binding</keyword>
<proteinExistence type="inferred from homology"/>
<dbReference type="InterPro" id="IPR014729">
    <property type="entry name" value="Rossmann-like_a/b/a_fold"/>
</dbReference>
<keyword evidence="5" id="KW-0648">Protein biosynthesis</keyword>
<gene>
    <name evidence="9" type="ORF">B0A49_08970</name>
</gene>
<comment type="similarity">
    <text evidence="1">Belongs to the class-I aminoacyl-tRNA synthetase family.</text>
</comment>
<dbReference type="GO" id="GO:0004823">
    <property type="term" value="F:leucine-tRNA ligase activity"/>
    <property type="evidence" value="ECO:0007669"/>
    <property type="project" value="UniProtKB-EC"/>
</dbReference>
<evidence type="ECO:0000256" key="2">
    <source>
        <dbReference type="ARBA" id="ARBA00022598"/>
    </source>
</evidence>
<evidence type="ECO:0000313" key="9">
    <source>
        <dbReference type="EMBL" id="TKA53503.1"/>
    </source>
</evidence>
<dbReference type="STRING" id="331657.A0A4U0VVD2"/>
<keyword evidence="2" id="KW-0436">Ligase</keyword>
<sequence length="453" mass="49636">MAYYTIAPLLHKDIFGKELGPANVKPGHMTLEVWDYVNISGKDLLGKAHYLHTRIELIITQQQKQSKSSGNFLTLSAATAKYGADAARVAMGDAGDGIEDANFEESVANSSILKLFELKKWCEETIFEAHLVSSAEEYAKVRDSNKVKNTDSIQRTGSFGFFDKIFENELNGLVQQAKTHYGATNYKLALKAGLYDLTSARDSYRSSTAAADVGMCAELVSRYIEYQALMLAPIAPHWADYVWTEVLKKPSTIQNATFPNVPDTNPELNAQTAYVRGTSSNITSAEGAQQKKMAKGKTVSFDPTKDKKLVIFAQAEYPKWQARYVDLVRDAFDGLTVDVKTITTKAADKSAVKKAMPFVQSLKKQLEGGISPNVVFNRQLAFDELATLREIVPVLLRTVPKLVKLELVALDEGGKSGVVIDVADGSRGEERSDLPALAEAAIPGSPSFSFENV</sequence>
<dbReference type="EMBL" id="NAJN01002380">
    <property type="protein sequence ID" value="TKA53503.1"/>
    <property type="molecule type" value="Genomic_DNA"/>
</dbReference>
<dbReference type="Proteomes" id="UP000308768">
    <property type="component" value="Unassembled WGS sequence"/>
</dbReference>
<dbReference type="PANTHER" id="PTHR45794">
    <property type="entry name" value="LEUCYL-TRNA SYNTHETASE"/>
    <property type="match status" value="1"/>
</dbReference>
<dbReference type="AlphaFoldDB" id="A0A4U0VVD2"/>
<organism evidence="9 10">
    <name type="scientific">Cryomyces minteri</name>
    <dbReference type="NCBI Taxonomy" id="331657"/>
    <lineage>
        <taxon>Eukaryota</taxon>
        <taxon>Fungi</taxon>
        <taxon>Dikarya</taxon>
        <taxon>Ascomycota</taxon>
        <taxon>Pezizomycotina</taxon>
        <taxon>Dothideomycetes</taxon>
        <taxon>Dothideomycetes incertae sedis</taxon>
        <taxon>Cryomyces</taxon>
    </lineage>
</organism>
<evidence type="ECO:0000256" key="3">
    <source>
        <dbReference type="ARBA" id="ARBA00022741"/>
    </source>
</evidence>
<dbReference type="Pfam" id="PF08264">
    <property type="entry name" value="Anticodon_1"/>
    <property type="match status" value="1"/>
</dbReference>
<comment type="catalytic activity">
    <reaction evidence="7">
        <text>tRNA(Leu) + L-leucine + ATP = L-leucyl-tRNA(Leu) + AMP + diphosphate</text>
        <dbReference type="Rhea" id="RHEA:11688"/>
        <dbReference type="Rhea" id="RHEA-COMP:9613"/>
        <dbReference type="Rhea" id="RHEA-COMP:9622"/>
        <dbReference type="ChEBI" id="CHEBI:30616"/>
        <dbReference type="ChEBI" id="CHEBI:33019"/>
        <dbReference type="ChEBI" id="CHEBI:57427"/>
        <dbReference type="ChEBI" id="CHEBI:78442"/>
        <dbReference type="ChEBI" id="CHEBI:78494"/>
        <dbReference type="ChEBI" id="CHEBI:456215"/>
        <dbReference type="EC" id="6.1.1.4"/>
    </reaction>
</comment>
<reference evidence="9 10" key="1">
    <citation type="submission" date="2017-03" db="EMBL/GenBank/DDBJ databases">
        <title>Genomes of endolithic fungi from Antarctica.</title>
        <authorList>
            <person name="Coleine C."/>
            <person name="Masonjones S."/>
            <person name="Stajich J.E."/>
        </authorList>
    </citation>
    <scope>NUCLEOTIDE SEQUENCE [LARGE SCALE GENOMIC DNA]</scope>
    <source>
        <strain evidence="9 10">CCFEE 5187</strain>
    </source>
</reference>
<evidence type="ECO:0000256" key="6">
    <source>
        <dbReference type="ARBA" id="ARBA00023146"/>
    </source>
</evidence>
<dbReference type="SUPFAM" id="SSF52374">
    <property type="entry name" value="Nucleotidylyl transferase"/>
    <property type="match status" value="1"/>
</dbReference>
<evidence type="ECO:0000256" key="4">
    <source>
        <dbReference type="ARBA" id="ARBA00022840"/>
    </source>
</evidence>
<dbReference type="OrthoDB" id="10249672at2759"/>
<evidence type="ECO:0000256" key="5">
    <source>
        <dbReference type="ARBA" id="ARBA00022917"/>
    </source>
</evidence>
<name>A0A4U0VVD2_9PEZI</name>
<dbReference type="SUPFAM" id="SSF47323">
    <property type="entry name" value="Anticodon-binding domain of a subclass of class I aminoacyl-tRNA synthetases"/>
    <property type="match status" value="1"/>
</dbReference>
<keyword evidence="4" id="KW-0067">ATP-binding</keyword>
<dbReference type="InterPro" id="IPR009080">
    <property type="entry name" value="tRNAsynth_Ia_anticodon-bd"/>
</dbReference>